<accession>A0A1G6V3Z8</accession>
<dbReference type="OrthoDB" id="5185837at2"/>
<organism evidence="3 4">
    <name type="scientific">Prauserella marina</name>
    <dbReference type="NCBI Taxonomy" id="530584"/>
    <lineage>
        <taxon>Bacteria</taxon>
        <taxon>Bacillati</taxon>
        <taxon>Actinomycetota</taxon>
        <taxon>Actinomycetes</taxon>
        <taxon>Pseudonocardiales</taxon>
        <taxon>Pseudonocardiaceae</taxon>
        <taxon>Prauserella</taxon>
    </lineage>
</organism>
<dbReference type="EMBL" id="FMZE01000009">
    <property type="protein sequence ID" value="SDD48191.1"/>
    <property type="molecule type" value="Genomic_DNA"/>
</dbReference>
<keyword evidence="3" id="KW-0862">Zinc</keyword>
<keyword evidence="3" id="KW-0863">Zinc-finger</keyword>
<keyword evidence="2" id="KW-0804">Transcription</keyword>
<sequence length="224" mass="23125">MNGGDEVSVSGRTDPFATFDAAYVLGALSPEDRAAFEEHLRHCAGCARGVRELAGMPGLLGQVDAGHRPSREPLPADLLPSLLWSVRKRRRRGRTVGAVAVAAAGIAAALALVFALVLPASTEREGTAMTPLGAYPVAADVSLTDSGSGTQVDMSCSYSGGSGGDYVLVAVRADGGTQRLATWYAAPKDTAKLSIGTTLDRADIKALEIRLPDGPALLRLPVSG</sequence>
<dbReference type="Gene3D" id="1.10.10.1320">
    <property type="entry name" value="Anti-sigma factor, zinc-finger domain"/>
    <property type="match status" value="1"/>
</dbReference>
<dbReference type="STRING" id="530584.SAMN05421630_10922"/>
<evidence type="ECO:0000313" key="4">
    <source>
        <dbReference type="Proteomes" id="UP000199494"/>
    </source>
</evidence>
<dbReference type="InterPro" id="IPR041916">
    <property type="entry name" value="Anti_sigma_zinc_sf"/>
</dbReference>
<keyword evidence="1" id="KW-0805">Transcription regulation</keyword>
<dbReference type="InterPro" id="IPR027383">
    <property type="entry name" value="Znf_put"/>
</dbReference>
<dbReference type="AlphaFoldDB" id="A0A1G6V3Z8"/>
<keyword evidence="3" id="KW-0479">Metal-binding</keyword>
<evidence type="ECO:0000256" key="1">
    <source>
        <dbReference type="ARBA" id="ARBA00023015"/>
    </source>
</evidence>
<gene>
    <name evidence="3" type="ORF">SAMN05421630_10922</name>
</gene>
<dbReference type="Pfam" id="PF13490">
    <property type="entry name" value="zf-HC2"/>
    <property type="match status" value="1"/>
</dbReference>
<evidence type="ECO:0000313" key="3">
    <source>
        <dbReference type="EMBL" id="SDD48191.1"/>
    </source>
</evidence>
<dbReference type="GO" id="GO:0008270">
    <property type="term" value="F:zinc ion binding"/>
    <property type="evidence" value="ECO:0007669"/>
    <property type="project" value="UniProtKB-KW"/>
</dbReference>
<evidence type="ECO:0000256" key="2">
    <source>
        <dbReference type="ARBA" id="ARBA00023163"/>
    </source>
</evidence>
<name>A0A1G6V3Z8_9PSEU</name>
<reference evidence="3 4" key="1">
    <citation type="submission" date="2016-10" db="EMBL/GenBank/DDBJ databases">
        <authorList>
            <person name="de Groot N.N."/>
        </authorList>
    </citation>
    <scope>NUCLEOTIDE SEQUENCE [LARGE SCALE GENOMIC DNA]</scope>
    <source>
        <strain evidence="3 4">CGMCC 4.5506</strain>
    </source>
</reference>
<keyword evidence="4" id="KW-1185">Reference proteome</keyword>
<dbReference type="Proteomes" id="UP000199494">
    <property type="component" value="Unassembled WGS sequence"/>
</dbReference>
<protein>
    <submittedName>
        <fullName evidence="3">Putative zinc-finger</fullName>
    </submittedName>
</protein>
<proteinExistence type="predicted"/>